<keyword evidence="5" id="KW-0812">Transmembrane</keyword>
<evidence type="ECO:0000259" key="7">
    <source>
        <dbReference type="PROSITE" id="PS50885"/>
    </source>
</evidence>
<dbReference type="Pfam" id="PF00015">
    <property type="entry name" value="MCPsignal"/>
    <property type="match status" value="1"/>
</dbReference>
<dbReference type="PROSITE" id="PS50111">
    <property type="entry name" value="CHEMOTAXIS_TRANSDUC_2"/>
    <property type="match status" value="1"/>
</dbReference>
<comment type="subcellular location">
    <subcellularLocation>
        <location evidence="1">Membrane</location>
    </subcellularLocation>
</comment>
<dbReference type="SMART" id="SM00304">
    <property type="entry name" value="HAMP"/>
    <property type="match status" value="1"/>
</dbReference>
<dbReference type="OrthoDB" id="9763018at2"/>
<evidence type="ECO:0000256" key="2">
    <source>
        <dbReference type="ARBA" id="ARBA00022500"/>
    </source>
</evidence>
<feature type="transmembrane region" description="Helical" evidence="5">
    <location>
        <begin position="12"/>
        <end position="31"/>
    </location>
</feature>
<gene>
    <name evidence="8" type="ORF">DFE_1304</name>
</gene>
<sequence>MRFRDLNIGTRLSIGFGLVLTVIALMTTVIYSELSDIQSNSEQIAHESLPFTLAASRMKLATAHVQQWVTDVAATHNTEGLKDADEAAGAFRTDLDKFKSMFQQENAQDELRNLAALSDMFEEFYATGQRMTQAYLNEGLEAGNLIMEEFDTDSAALGGSIDKLLAVQTREAEEMSIGITTDASSATLITIILGTVALFIGVISTILTTRSITHPVNKGVSFAENMAEGDFTSRLDVDSKDEVGHLAQALNTMADRLTDVVQGVQGASASVASGSEELSASSEALSQGASEQAAAVEEISATMEEMAQGILQNADTARQTEDIATKAANDAEQSGDAVTQSVQAMRDIAEKISIVEEIARQTNLLALNAAIEAARAGEHGKGFAVVAAEVRKLAERSGGAAAEISHLSTSSLDVAERAGTMLTELVPEIKRNADLVQEIAAACTEQSEGARQVNESLSQLDQTVQQNASGSEEIAATSESLSSEAEEMNKHVSFFRINSSSTGNSSSSAMISRHRIEANTFEHQLSHEPDDDDEFTRF</sequence>
<dbReference type="AlphaFoldDB" id="A0A2Z6AXU7"/>
<dbReference type="GO" id="GO:0006935">
    <property type="term" value="P:chemotaxis"/>
    <property type="evidence" value="ECO:0007669"/>
    <property type="project" value="UniProtKB-KW"/>
</dbReference>
<dbReference type="PANTHER" id="PTHR43531">
    <property type="entry name" value="PROTEIN ICFG"/>
    <property type="match status" value="1"/>
</dbReference>
<dbReference type="SMART" id="SM00283">
    <property type="entry name" value="MA"/>
    <property type="match status" value="1"/>
</dbReference>
<organism evidence="8 9">
    <name type="scientific">Desulfovibrio ferrophilus</name>
    <dbReference type="NCBI Taxonomy" id="241368"/>
    <lineage>
        <taxon>Bacteria</taxon>
        <taxon>Pseudomonadati</taxon>
        <taxon>Thermodesulfobacteriota</taxon>
        <taxon>Desulfovibrionia</taxon>
        <taxon>Desulfovibrionales</taxon>
        <taxon>Desulfovibrionaceae</taxon>
        <taxon>Desulfovibrio</taxon>
    </lineage>
</organism>
<feature type="transmembrane region" description="Helical" evidence="5">
    <location>
        <begin position="186"/>
        <end position="208"/>
    </location>
</feature>
<evidence type="ECO:0000256" key="4">
    <source>
        <dbReference type="PROSITE-ProRule" id="PRU00284"/>
    </source>
</evidence>
<dbReference type="RefSeq" id="WP_126377796.1">
    <property type="nucleotide sequence ID" value="NZ_AP017378.1"/>
</dbReference>
<keyword evidence="2" id="KW-0145">Chemotaxis</keyword>
<dbReference type="Proteomes" id="UP000269883">
    <property type="component" value="Chromosome"/>
</dbReference>
<protein>
    <submittedName>
        <fullName evidence="8">Methyl-accepting chemotaxis sensory transducer</fullName>
    </submittedName>
</protein>
<dbReference type="PROSITE" id="PS50885">
    <property type="entry name" value="HAMP"/>
    <property type="match status" value="1"/>
</dbReference>
<keyword evidence="5" id="KW-0472">Membrane</keyword>
<evidence type="ECO:0000313" key="8">
    <source>
        <dbReference type="EMBL" id="BBD08030.1"/>
    </source>
</evidence>
<evidence type="ECO:0000256" key="3">
    <source>
        <dbReference type="ARBA" id="ARBA00029447"/>
    </source>
</evidence>
<dbReference type="InterPro" id="IPR004089">
    <property type="entry name" value="MCPsignal_dom"/>
</dbReference>
<keyword evidence="4" id="KW-0807">Transducer</keyword>
<dbReference type="Pfam" id="PF00672">
    <property type="entry name" value="HAMP"/>
    <property type="match status" value="1"/>
</dbReference>
<name>A0A2Z6AXU7_9BACT</name>
<evidence type="ECO:0000256" key="1">
    <source>
        <dbReference type="ARBA" id="ARBA00004370"/>
    </source>
</evidence>
<dbReference type="InterPro" id="IPR003660">
    <property type="entry name" value="HAMP_dom"/>
</dbReference>
<dbReference type="InterPro" id="IPR024478">
    <property type="entry name" value="HlyB_4HB_MCP"/>
</dbReference>
<feature type="domain" description="Methyl-accepting transducer" evidence="6">
    <location>
        <begin position="267"/>
        <end position="482"/>
    </location>
</feature>
<accession>A0A2Z6AXU7</accession>
<dbReference type="EMBL" id="AP017378">
    <property type="protein sequence ID" value="BBD08030.1"/>
    <property type="molecule type" value="Genomic_DNA"/>
</dbReference>
<evidence type="ECO:0000256" key="5">
    <source>
        <dbReference type="SAM" id="Phobius"/>
    </source>
</evidence>
<dbReference type="SUPFAM" id="SSF58104">
    <property type="entry name" value="Methyl-accepting chemotaxis protein (MCP) signaling domain"/>
    <property type="match status" value="1"/>
</dbReference>
<dbReference type="FunFam" id="1.10.287.950:FF:000001">
    <property type="entry name" value="Methyl-accepting chemotaxis sensory transducer"/>
    <property type="match status" value="1"/>
</dbReference>
<proteinExistence type="inferred from homology"/>
<evidence type="ECO:0000259" key="6">
    <source>
        <dbReference type="PROSITE" id="PS50111"/>
    </source>
</evidence>
<dbReference type="InterPro" id="IPR004090">
    <property type="entry name" value="Chemotax_Me-accpt_rcpt"/>
</dbReference>
<evidence type="ECO:0000313" key="9">
    <source>
        <dbReference type="Proteomes" id="UP000269883"/>
    </source>
</evidence>
<reference evidence="8 9" key="1">
    <citation type="journal article" date="2018" name="Sci. Adv.">
        <title>Multi-heme cytochromes provide a pathway for survival in energy-limited environments.</title>
        <authorList>
            <person name="Deng X."/>
            <person name="Dohmae N."/>
            <person name="Nealson K.H."/>
            <person name="Hashimoto K."/>
            <person name="Okamoto A."/>
        </authorList>
    </citation>
    <scope>NUCLEOTIDE SEQUENCE [LARGE SCALE GENOMIC DNA]</scope>
    <source>
        <strain evidence="8 9">IS5</strain>
    </source>
</reference>
<keyword evidence="9" id="KW-1185">Reference proteome</keyword>
<dbReference type="GO" id="GO:0004888">
    <property type="term" value="F:transmembrane signaling receptor activity"/>
    <property type="evidence" value="ECO:0007669"/>
    <property type="project" value="InterPro"/>
</dbReference>
<dbReference type="CDD" id="cd06225">
    <property type="entry name" value="HAMP"/>
    <property type="match status" value="1"/>
</dbReference>
<dbReference type="PRINTS" id="PR00260">
    <property type="entry name" value="CHEMTRNSDUCR"/>
</dbReference>
<dbReference type="Gene3D" id="1.10.287.950">
    <property type="entry name" value="Methyl-accepting chemotaxis protein"/>
    <property type="match status" value="1"/>
</dbReference>
<dbReference type="KEGG" id="dfl:DFE_1304"/>
<comment type="similarity">
    <text evidence="3">Belongs to the methyl-accepting chemotaxis (MCP) protein family.</text>
</comment>
<dbReference type="Pfam" id="PF12729">
    <property type="entry name" value="4HB_MCP_1"/>
    <property type="match status" value="1"/>
</dbReference>
<dbReference type="GO" id="GO:0007165">
    <property type="term" value="P:signal transduction"/>
    <property type="evidence" value="ECO:0007669"/>
    <property type="project" value="UniProtKB-KW"/>
</dbReference>
<dbReference type="PANTHER" id="PTHR43531:SF11">
    <property type="entry name" value="METHYL-ACCEPTING CHEMOTAXIS PROTEIN 3"/>
    <property type="match status" value="1"/>
</dbReference>
<keyword evidence="5" id="KW-1133">Transmembrane helix</keyword>
<dbReference type="GO" id="GO:0005886">
    <property type="term" value="C:plasma membrane"/>
    <property type="evidence" value="ECO:0007669"/>
    <property type="project" value="TreeGrafter"/>
</dbReference>
<dbReference type="InterPro" id="IPR051310">
    <property type="entry name" value="MCP_chemotaxis"/>
</dbReference>
<feature type="domain" description="HAMP" evidence="7">
    <location>
        <begin position="210"/>
        <end position="262"/>
    </location>
</feature>